<dbReference type="Gene3D" id="1.10.287.610">
    <property type="entry name" value="Helix hairpin bin"/>
    <property type="match status" value="1"/>
</dbReference>
<feature type="binding site" evidence="15">
    <location>
        <position position="429"/>
    </location>
    <ligand>
        <name>Zn(2+)</name>
        <dbReference type="ChEBI" id="CHEBI:29105"/>
    </ligand>
</feature>
<dbReference type="SMART" id="SM00532">
    <property type="entry name" value="LIGANc"/>
    <property type="match status" value="1"/>
</dbReference>
<dbReference type="SUPFAM" id="SSF56091">
    <property type="entry name" value="DNA ligase/mRNA capping enzyme, catalytic domain"/>
    <property type="match status" value="1"/>
</dbReference>
<keyword evidence="11 15" id="KW-0234">DNA repair</keyword>
<evidence type="ECO:0000256" key="16">
    <source>
        <dbReference type="RuleBase" id="RU000618"/>
    </source>
</evidence>
<dbReference type="CDD" id="cd00114">
    <property type="entry name" value="LIGANc"/>
    <property type="match status" value="1"/>
</dbReference>
<comment type="cofactor">
    <cofactor evidence="15">
        <name>Mg(2+)</name>
        <dbReference type="ChEBI" id="CHEBI:18420"/>
    </cofactor>
    <cofactor evidence="15">
        <name>Mn(2+)</name>
        <dbReference type="ChEBI" id="CHEBI:29035"/>
    </cofactor>
</comment>
<keyword evidence="9 15" id="KW-0460">Magnesium</keyword>
<evidence type="ECO:0000256" key="17">
    <source>
        <dbReference type="SAM" id="MobiDB-lite"/>
    </source>
</evidence>
<dbReference type="PANTHER" id="PTHR23389">
    <property type="entry name" value="CHROMOSOME TRANSMISSION FIDELITY FACTOR 18"/>
    <property type="match status" value="1"/>
</dbReference>
<dbReference type="Pfam" id="PF03119">
    <property type="entry name" value="DNA_ligase_ZBD"/>
    <property type="match status" value="1"/>
</dbReference>
<organism evidence="19 20">
    <name type="scientific">Hirschia baltica (strain ATCC 49814 / DSM 5838 / IFAM 1418)</name>
    <dbReference type="NCBI Taxonomy" id="582402"/>
    <lineage>
        <taxon>Bacteria</taxon>
        <taxon>Pseudomonadati</taxon>
        <taxon>Pseudomonadota</taxon>
        <taxon>Alphaproteobacteria</taxon>
        <taxon>Hyphomonadales</taxon>
        <taxon>Hyphomonadaceae</taxon>
        <taxon>Hirschia</taxon>
    </lineage>
</organism>
<evidence type="ECO:0000256" key="12">
    <source>
        <dbReference type="ARBA" id="ARBA00023211"/>
    </source>
</evidence>
<dbReference type="AlphaFoldDB" id="C6XMG9"/>
<dbReference type="SMART" id="SM00292">
    <property type="entry name" value="BRCT"/>
    <property type="match status" value="1"/>
</dbReference>
<dbReference type="Pfam" id="PF01653">
    <property type="entry name" value="DNA_ligase_aden"/>
    <property type="match status" value="1"/>
</dbReference>
<dbReference type="PROSITE" id="PS01056">
    <property type="entry name" value="DNA_LIGASE_N2"/>
    <property type="match status" value="1"/>
</dbReference>
<dbReference type="SMART" id="SM00278">
    <property type="entry name" value="HhH1"/>
    <property type="match status" value="4"/>
</dbReference>
<dbReference type="Gene3D" id="3.40.50.10190">
    <property type="entry name" value="BRCT domain"/>
    <property type="match status" value="1"/>
</dbReference>
<dbReference type="InterPro" id="IPR004150">
    <property type="entry name" value="NAD_DNA_ligase_OB"/>
</dbReference>
<evidence type="ECO:0000256" key="5">
    <source>
        <dbReference type="ARBA" id="ARBA00022705"/>
    </source>
</evidence>
<protein>
    <recommendedName>
        <fullName evidence="3 15">DNA ligase</fullName>
        <ecNumber evidence="2 15">6.5.1.2</ecNumber>
    </recommendedName>
    <alternativeName>
        <fullName evidence="15">Polydeoxyribonucleotide synthase [NAD(+)]</fullName>
    </alternativeName>
</protein>
<dbReference type="InterPro" id="IPR001679">
    <property type="entry name" value="DNA_ligase"/>
</dbReference>
<evidence type="ECO:0000256" key="13">
    <source>
        <dbReference type="ARBA" id="ARBA00034005"/>
    </source>
</evidence>
<evidence type="ECO:0000256" key="6">
    <source>
        <dbReference type="ARBA" id="ARBA00022723"/>
    </source>
</evidence>
<evidence type="ECO:0000313" key="20">
    <source>
        <dbReference type="Proteomes" id="UP000002745"/>
    </source>
</evidence>
<evidence type="ECO:0000256" key="8">
    <source>
        <dbReference type="ARBA" id="ARBA00022833"/>
    </source>
</evidence>
<evidence type="ECO:0000256" key="10">
    <source>
        <dbReference type="ARBA" id="ARBA00023027"/>
    </source>
</evidence>
<feature type="binding site" evidence="15">
    <location>
        <position position="308"/>
    </location>
    <ligand>
        <name>NAD(+)</name>
        <dbReference type="ChEBI" id="CHEBI:57540"/>
    </ligand>
</feature>
<dbReference type="SUPFAM" id="SSF50249">
    <property type="entry name" value="Nucleic acid-binding proteins"/>
    <property type="match status" value="1"/>
</dbReference>
<keyword evidence="6 15" id="KW-0479">Metal-binding</keyword>
<evidence type="ECO:0000259" key="18">
    <source>
        <dbReference type="PROSITE" id="PS50172"/>
    </source>
</evidence>
<dbReference type="InterPro" id="IPR003583">
    <property type="entry name" value="Hlx-hairpin-Hlx_DNA-bd_motif"/>
</dbReference>
<keyword evidence="7 15" id="KW-0227">DNA damage</keyword>
<keyword evidence="20" id="KW-1185">Reference proteome</keyword>
<dbReference type="EC" id="6.5.1.2" evidence="2 15"/>
<reference evidence="20" key="1">
    <citation type="journal article" date="2011" name="J. Bacteriol.">
        <title>Genome sequences of eight morphologically diverse alphaproteobacteria.</title>
        <authorList>
            <consortium name="US DOE Joint Genome Institute"/>
            <person name="Brown P.J."/>
            <person name="Kysela D.T."/>
            <person name="Buechlein A."/>
            <person name="Hemmerich C."/>
            <person name="Brun Y.V."/>
        </authorList>
    </citation>
    <scope>NUCLEOTIDE SEQUENCE [LARGE SCALE GENOMIC DNA]</scope>
    <source>
        <strain evidence="20">ATCC 49814 / DSM 5838 / IFAM 1418</strain>
    </source>
</reference>
<dbReference type="FunFam" id="2.40.50.140:FF:000012">
    <property type="entry name" value="DNA ligase"/>
    <property type="match status" value="1"/>
</dbReference>
<dbReference type="SUPFAM" id="SSF47781">
    <property type="entry name" value="RuvA domain 2-like"/>
    <property type="match status" value="2"/>
</dbReference>
<dbReference type="Gene3D" id="2.40.50.140">
    <property type="entry name" value="Nucleic acid-binding proteins"/>
    <property type="match status" value="1"/>
</dbReference>
<dbReference type="SUPFAM" id="SSF52113">
    <property type="entry name" value="BRCT domain"/>
    <property type="match status" value="1"/>
</dbReference>
<feature type="active site" description="N6-AMP-lysine intermediate" evidence="15">
    <location>
        <position position="134"/>
    </location>
</feature>
<keyword evidence="4 15" id="KW-0436">Ligase</keyword>
<dbReference type="Gene3D" id="1.10.150.20">
    <property type="entry name" value="5' to 3' exonuclease, C-terminal subdomain"/>
    <property type="match status" value="3"/>
</dbReference>
<dbReference type="eggNOG" id="COG0272">
    <property type="taxonomic scope" value="Bacteria"/>
</dbReference>
<evidence type="ECO:0000256" key="4">
    <source>
        <dbReference type="ARBA" id="ARBA00022598"/>
    </source>
</evidence>
<feature type="binding site" evidence="15">
    <location>
        <begin position="49"/>
        <end position="53"/>
    </location>
    <ligand>
        <name>NAD(+)</name>
        <dbReference type="ChEBI" id="CHEBI:57540"/>
    </ligand>
</feature>
<sequence length="792" mass="86551">MAGMSNLSSDSSPASLTLDQARERWEELAETIRQADSAYYEHDAPHLSDADYDALRQDLLALESEFPQLVAQDSPSQSVGVKPSGRFAKITHLQPMLSLDNAFSDEDVSEFLGRIRRYLGMDASVELHVTAEPKIDGLSASLLYENGVLISGATRGDGRVGEDVTANLKTIADIPHTLEGDDWPERIEIRGEVYMSHADFAALNEREAAAGRKTFANPRNAAAGSLRQLDVEVTKSRPLRFFAYAWGDTSKEFSVNQMGAVEAFSKWGFSINPLMKCADSASQLIEIYNQIANDRASLGYDIDGVVYKVDRLDWQARLGFVSRFPRWAIAHKFPAEQATTILREIEIQVGRTGSLTPVAKLEPVTVGGVVVSNATLHNEDEIARKDIRVGDKVVIQRAGDVIPQIVRVIAEERPSHSKPYEFPTTCPACGSHAVREMDEKGEEDARRRCTGGLICPAQAKERLKHFVSRKALDIDGLGAKQIELFFDKGVVTAPQHIFQLEQRINELNLPPLEEWEGFGKTSSENIFAAINAKRQIPFARFLIGLGIQHVGQTNSGLLAQNFLSFDAFQTAMHAAIDARPGPAYLKLSSIDRIGDTTLENILNFVEENGLPETPPASLEPNLSGQIPALQMKGVNSAACEAMARRYGNWDEFRNELLKANDTKPASAFKSISNIDGMGDVSAEALIDFFMEPHNQDMLTQLLAEIEIEAAQAIQTDGAVAGKTVVFTGSLELMSRDEAKSKAQSLGAKVASSVSKKTDYVVAGPGAGSKLKKAQDLGVTVLTEQAWLDMISA</sequence>
<feature type="binding site" evidence="15">
    <location>
        <position position="449"/>
    </location>
    <ligand>
        <name>Zn(2+)</name>
        <dbReference type="ChEBI" id="CHEBI:29105"/>
    </ligand>
</feature>
<dbReference type="InterPro" id="IPR033136">
    <property type="entry name" value="DNA_ligase_CS"/>
</dbReference>
<dbReference type="InterPro" id="IPR018239">
    <property type="entry name" value="DNA_ligase_AS"/>
</dbReference>
<evidence type="ECO:0000256" key="1">
    <source>
        <dbReference type="ARBA" id="ARBA00004067"/>
    </source>
</evidence>
<evidence type="ECO:0000313" key="19">
    <source>
        <dbReference type="EMBL" id="ACT58112.1"/>
    </source>
</evidence>
<dbReference type="Pfam" id="PF12826">
    <property type="entry name" value="HHH_2"/>
    <property type="match status" value="1"/>
</dbReference>
<dbReference type="PROSITE" id="PS01055">
    <property type="entry name" value="DNA_LIGASE_N1"/>
    <property type="match status" value="1"/>
</dbReference>
<evidence type="ECO:0000256" key="3">
    <source>
        <dbReference type="ARBA" id="ARBA00013308"/>
    </source>
</evidence>
<accession>C6XMG9</accession>
<dbReference type="KEGG" id="hba:Hbal_0410"/>
<feature type="region of interest" description="Disordered" evidence="17">
    <location>
        <begin position="1"/>
        <end position="20"/>
    </location>
</feature>
<proteinExistence type="inferred from homology"/>
<dbReference type="Proteomes" id="UP000002745">
    <property type="component" value="Chromosome"/>
</dbReference>
<evidence type="ECO:0000256" key="11">
    <source>
        <dbReference type="ARBA" id="ARBA00023204"/>
    </source>
</evidence>
<dbReference type="Gene3D" id="6.20.10.30">
    <property type="match status" value="1"/>
</dbReference>
<dbReference type="GO" id="GO:0006281">
    <property type="term" value="P:DNA repair"/>
    <property type="evidence" value="ECO:0007669"/>
    <property type="project" value="UniProtKB-KW"/>
</dbReference>
<dbReference type="InterPro" id="IPR013840">
    <property type="entry name" value="DNAligase_N"/>
</dbReference>
<dbReference type="Pfam" id="PF00533">
    <property type="entry name" value="BRCT"/>
    <property type="match status" value="1"/>
</dbReference>
<dbReference type="InterPro" id="IPR010994">
    <property type="entry name" value="RuvA_2-like"/>
</dbReference>
<name>C6XMG9_HIRBI</name>
<dbReference type="NCBIfam" id="NF005932">
    <property type="entry name" value="PRK07956.1"/>
    <property type="match status" value="1"/>
</dbReference>
<dbReference type="InterPro" id="IPR001357">
    <property type="entry name" value="BRCT_dom"/>
</dbReference>
<evidence type="ECO:0000256" key="15">
    <source>
        <dbReference type="HAMAP-Rule" id="MF_01588"/>
    </source>
</evidence>
<dbReference type="GO" id="GO:0046872">
    <property type="term" value="F:metal ion binding"/>
    <property type="evidence" value="ECO:0007669"/>
    <property type="project" value="UniProtKB-KW"/>
</dbReference>
<dbReference type="HAMAP" id="MF_01588">
    <property type="entry name" value="DNA_ligase_A"/>
    <property type="match status" value="1"/>
</dbReference>
<evidence type="ECO:0000256" key="9">
    <source>
        <dbReference type="ARBA" id="ARBA00022842"/>
    </source>
</evidence>
<dbReference type="STRING" id="582402.Hbal_0410"/>
<feature type="binding site" evidence="15">
    <location>
        <position position="132"/>
    </location>
    <ligand>
        <name>NAD(+)</name>
        <dbReference type="ChEBI" id="CHEBI:57540"/>
    </ligand>
</feature>
<dbReference type="GO" id="GO:0003911">
    <property type="term" value="F:DNA ligase (NAD+) activity"/>
    <property type="evidence" value="ECO:0007669"/>
    <property type="project" value="UniProtKB-UniRule"/>
</dbReference>
<feature type="domain" description="BRCT" evidence="18">
    <location>
        <begin position="714"/>
        <end position="787"/>
    </location>
</feature>
<keyword evidence="8 15" id="KW-0862">Zinc</keyword>
<dbReference type="Gene3D" id="3.30.470.30">
    <property type="entry name" value="DNA ligase/mRNA capping enzyme"/>
    <property type="match status" value="1"/>
</dbReference>
<dbReference type="PIRSF" id="PIRSF001604">
    <property type="entry name" value="LigA"/>
    <property type="match status" value="1"/>
</dbReference>
<dbReference type="FunFam" id="3.30.470.30:FF:000001">
    <property type="entry name" value="DNA ligase"/>
    <property type="match status" value="1"/>
</dbReference>
<dbReference type="InterPro" id="IPR041663">
    <property type="entry name" value="DisA/LigA_HHH"/>
</dbReference>
<dbReference type="InterPro" id="IPR012340">
    <property type="entry name" value="NA-bd_OB-fold"/>
</dbReference>
<keyword evidence="5 15" id="KW-0235">DNA replication</keyword>
<feature type="binding site" evidence="15">
    <location>
        <position position="155"/>
    </location>
    <ligand>
        <name>NAD(+)</name>
        <dbReference type="ChEBI" id="CHEBI:57540"/>
    </ligand>
</feature>
<evidence type="ECO:0000256" key="7">
    <source>
        <dbReference type="ARBA" id="ARBA00022763"/>
    </source>
</evidence>
<gene>
    <name evidence="15" type="primary">ligA</name>
    <name evidence="19" type="ordered locus">Hbal_0410</name>
</gene>
<keyword evidence="10 15" id="KW-0520">NAD</keyword>
<dbReference type="PANTHER" id="PTHR23389:SF9">
    <property type="entry name" value="DNA LIGASE"/>
    <property type="match status" value="1"/>
</dbReference>
<comment type="catalytic activity">
    <reaction evidence="13 15 16">
        <text>NAD(+) + (deoxyribonucleotide)n-3'-hydroxyl + 5'-phospho-(deoxyribonucleotide)m = (deoxyribonucleotide)n+m + AMP + beta-nicotinamide D-nucleotide.</text>
        <dbReference type="EC" id="6.5.1.2"/>
    </reaction>
</comment>
<dbReference type="InterPro" id="IPR036420">
    <property type="entry name" value="BRCT_dom_sf"/>
</dbReference>
<evidence type="ECO:0000256" key="2">
    <source>
        <dbReference type="ARBA" id="ARBA00012722"/>
    </source>
</evidence>
<dbReference type="HOGENOM" id="CLU_007764_2_1_5"/>
<feature type="binding site" evidence="15">
    <location>
        <position position="426"/>
    </location>
    <ligand>
        <name>Zn(2+)</name>
        <dbReference type="ChEBI" id="CHEBI:29105"/>
    </ligand>
</feature>
<feature type="binding site" evidence="15">
    <location>
        <position position="455"/>
    </location>
    <ligand>
        <name>Zn(2+)</name>
        <dbReference type="ChEBI" id="CHEBI:29105"/>
    </ligand>
</feature>
<dbReference type="InterPro" id="IPR004149">
    <property type="entry name" value="Znf_DNAligase_C4"/>
</dbReference>
<dbReference type="GO" id="GO:0005829">
    <property type="term" value="C:cytosol"/>
    <property type="evidence" value="ECO:0007669"/>
    <property type="project" value="TreeGrafter"/>
</dbReference>
<dbReference type="GO" id="GO:0003677">
    <property type="term" value="F:DNA binding"/>
    <property type="evidence" value="ECO:0007669"/>
    <property type="project" value="InterPro"/>
</dbReference>
<dbReference type="InterPro" id="IPR013839">
    <property type="entry name" value="DNAligase_adenylation"/>
</dbReference>
<comment type="function">
    <text evidence="1 15">DNA ligase that catalyzes the formation of phosphodiester linkages between 5'-phosphoryl and 3'-hydroxyl groups in double-stranded DNA using NAD as a coenzyme and as the energy source for the reaction. It is essential for DNA replication and repair of damaged DNA.</text>
</comment>
<dbReference type="CDD" id="cd17748">
    <property type="entry name" value="BRCT_DNA_ligase_like"/>
    <property type="match status" value="1"/>
</dbReference>
<feature type="binding site" evidence="15">
    <location>
        <position position="192"/>
    </location>
    <ligand>
        <name>NAD(+)</name>
        <dbReference type="ChEBI" id="CHEBI:57540"/>
    </ligand>
</feature>
<dbReference type="GO" id="GO:0006260">
    <property type="term" value="P:DNA replication"/>
    <property type="evidence" value="ECO:0007669"/>
    <property type="project" value="UniProtKB-KW"/>
</dbReference>
<dbReference type="EMBL" id="CP001678">
    <property type="protein sequence ID" value="ACT58112.1"/>
    <property type="molecule type" value="Genomic_DNA"/>
</dbReference>
<evidence type="ECO:0000256" key="14">
    <source>
        <dbReference type="ARBA" id="ARBA00060881"/>
    </source>
</evidence>
<dbReference type="Pfam" id="PF03120">
    <property type="entry name" value="OB_DNA_ligase"/>
    <property type="match status" value="1"/>
</dbReference>
<dbReference type="PROSITE" id="PS50172">
    <property type="entry name" value="BRCT"/>
    <property type="match status" value="1"/>
</dbReference>
<comment type="similarity">
    <text evidence="14 15">Belongs to the NAD-dependent DNA ligase family. LigA subfamily.</text>
</comment>
<feature type="binding site" evidence="15">
    <location>
        <position position="332"/>
    </location>
    <ligand>
        <name>NAD(+)</name>
        <dbReference type="ChEBI" id="CHEBI:57540"/>
    </ligand>
</feature>
<feature type="binding site" evidence="15">
    <location>
        <begin position="98"/>
        <end position="99"/>
    </location>
    <ligand>
        <name>NAD(+)</name>
        <dbReference type="ChEBI" id="CHEBI:57540"/>
    </ligand>
</feature>
<feature type="compositionally biased region" description="Low complexity" evidence="17">
    <location>
        <begin position="1"/>
        <end position="18"/>
    </location>
</feature>
<dbReference type="NCBIfam" id="TIGR00575">
    <property type="entry name" value="dnlj"/>
    <property type="match status" value="1"/>
</dbReference>
<keyword evidence="12 15" id="KW-0464">Manganese</keyword>